<keyword evidence="2" id="KW-1185">Reference proteome</keyword>
<comment type="caution">
    <text evidence="1">The sequence shown here is derived from an EMBL/GenBank/DDBJ whole genome shotgun (WGS) entry which is preliminary data.</text>
</comment>
<protein>
    <submittedName>
        <fullName evidence="1">Uncharacterized protein</fullName>
    </submittedName>
</protein>
<dbReference type="EMBL" id="QFGA01000003">
    <property type="protein sequence ID" value="TEB04663.1"/>
    <property type="molecule type" value="Genomic_DNA"/>
</dbReference>
<organism evidence="1 2">
    <name type="scientific">Pelotomaculum schinkii</name>
    <dbReference type="NCBI Taxonomy" id="78350"/>
    <lineage>
        <taxon>Bacteria</taxon>
        <taxon>Bacillati</taxon>
        <taxon>Bacillota</taxon>
        <taxon>Clostridia</taxon>
        <taxon>Eubacteriales</taxon>
        <taxon>Desulfotomaculaceae</taxon>
        <taxon>Pelotomaculum</taxon>
    </lineage>
</organism>
<proteinExistence type="predicted"/>
<evidence type="ECO:0000313" key="1">
    <source>
        <dbReference type="EMBL" id="TEB04663.1"/>
    </source>
</evidence>
<dbReference type="RefSeq" id="WP_190259000.1">
    <property type="nucleotide sequence ID" value="NZ_QFGA01000003.1"/>
</dbReference>
<sequence>MPLLISPFKLVIQYGGKINLGTLIITRDKVPINQNADDNAFNTGDACLMINIGNNEPTISLASPASNLFDDDLVD</sequence>
<reference evidence="1 2" key="1">
    <citation type="journal article" date="2018" name="Environ. Microbiol.">
        <title>Novel energy conservation strategies and behaviour of Pelotomaculum schinkii driving syntrophic propionate catabolism.</title>
        <authorList>
            <person name="Hidalgo-Ahumada C.A.P."/>
            <person name="Nobu M.K."/>
            <person name="Narihiro T."/>
            <person name="Tamaki H."/>
            <person name="Liu W.T."/>
            <person name="Kamagata Y."/>
            <person name="Stams A.J.M."/>
            <person name="Imachi H."/>
            <person name="Sousa D.Z."/>
        </authorList>
    </citation>
    <scope>NUCLEOTIDE SEQUENCE [LARGE SCALE GENOMIC DNA]</scope>
    <source>
        <strain evidence="1 2">HH</strain>
    </source>
</reference>
<name>A0A4Y7R7D9_9FIRM</name>
<dbReference type="Proteomes" id="UP000298324">
    <property type="component" value="Unassembled WGS sequence"/>
</dbReference>
<evidence type="ECO:0000313" key="2">
    <source>
        <dbReference type="Proteomes" id="UP000298324"/>
    </source>
</evidence>
<dbReference type="AlphaFoldDB" id="A0A4Y7R7D9"/>
<accession>A0A4Y7R7D9</accession>
<gene>
    <name evidence="1" type="ORF">Psch_03425</name>
</gene>